<evidence type="ECO:0000256" key="1">
    <source>
        <dbReference type="PROSITE-ProRule" id="PRU00325"/>
    </source>
</evidence>
<dbReference type="AlphaFoldDB" id="A0A917CZR2"/>
<dbReference type="PROSITE" id="PS50966">
    <property type="entry name" value="ZF_SWIM"/>
    <property type="match status" value="1"/>
</dbReference>
<feature type="domain" description="SWIM-type" evidence="2">
    <location>
        <begin position="61"/>
        <end position="94"/>
    </location>
</feature>
<name>A0A917CZR2_9BACL</name>
<accession>A0A917CZR2</accession>
<evidence type="ECO:0000259" key="2">
    <source>
        <dbReference type="PROSITE" id="PS50966"/>
    </source>
</evidence>
<dbReference type="Proteomes" id="UP000644756">
    <property type="component" value="Unassembled WGS sequence"/>
</dbReference>
<dbReference type="Pfam" id="PF04434">
    <property type="entry name" value="SWIM"/>
    <property type="match status" value="1"/>
</dbReference>
<keyword evidence="1" id="KW-0862">Zinc</keyword>
<sequence>MKQRYTLNDAQWDILLQDVALNFDDLTIKRGFNYYKQGRVHQFTMPDPGQIEAIVEGNEPYRVGINLDSFGVSHCTCPFENGCKHMIAVLLDYTEQQGRSVHALVNAKVTANPKQAYKPAPGHVPGRPVIQRVETGNEAKIKERAVYIQSMQISEWHELFELITAPLANNTRNTRYASDALISIDRAKSPLTPALEQLFELHARLYVLGTLATQPQNQLYTSEAFWGYHTLIAASELQEDIRQRLDRELKITTDSEHWHRVAETLAYLRGHMLGKSKFNNFFYNSYEQLWRNWICPTLSGAEFYLEELQQLTFAEAELGASLQRSSLILAQCWMHFYLFNDQEAWTLLNGTRNINAFQPDSVLPFLSALSDAEDWPRLLAWLVELDPLLGNLRNDSLDEYFVYWETAAGHLPGANQPMWDALIRRLPFSRSQYEQKLLAHGKWQQWIDYQLSRGSEPLDYRVSVLQPMEKHAPEMLLPFYHQAVERYILNKNRDSYKSAVKLLKRLAKLYTKMKQEARWELFIAALTDRNSRLRALQEELRKGKLIP</sequence>
<proteinExistence type="predicted"/>
<reference evidence="3" key="1">
    <citation type="journal article" date="2014" name="Int. J. Syst. Evol. Microbiol.">
        <title>Complete genome sequence of Corynebacterium casei LMG S-19264T (=DSM 44701T), isolated from a smear-ripened cheese.</title>
        <authorList>
            <consortium name="US DOE Joint Genome Institute (JGI-PGF)"/>
            <person name="Walter F."/>
            <person name="Albersmeier A."/>
            <person name="Kalinowski J."/>
            <person name="Ruckert C."/>
        </authorList>
    </citation>
    <scope>NUCLEOTIDE SEQUENCE</scope>
    <source>
        <strain evidence="3">CGMCC 1.12987</strain>
    </source>
</reference>
<dbReference type="EMBL" id="BMGR01000007">
    <property type="protein sequence ID" value="GGG05973.1"/>
    <property type="molecule type" value="Genomic_DNA"/>
</dbReference>
<dbReference type="InterPro" id="IPR007527">
    <property type="entry name" value="Znf_SWIM"/>
</dbReference>
<dbReference type="RefSeq" id="WP_188531278.1">
    <property type="nucleotide sequence ID" value="NZ_BMGR01000007.1"/>
</dbReference>
<dbReference type="GO" id="GO:0008270">
    <property type="term" value="F:zinc ion binding"/>
    <property type="evidence" value="ECO:0007669"/>
    <property type="project" value="UniProtKB-KW"/>
</dbReference>
<keyword evidence="1" id="KW-0479">Metal-binding</keyword>
<evidence type="ECO:0000313" key="3">
    <source>
        <dbReference type="EMBL" id="GGG05973.1"/>
    </source>
</evidence>
<keyword evidence="1" id="KW-0863">Zinc-finger</keyword>
<gene>
    <name evidence="3" type="ORF">GCM10010916_23740</name>
</gene>
<comment type="caution">
    <text evidence="3">The sequence shown here is derived from an EMBL/GenBank/DDBJ whole genome shotgun (WGS) entry which is preliminary data.</text>
</comment>
<reference evidence="3" key="2">
    <citation type="submission" date="2020-09" db="EMBL/GenBank/DDBJ databases">
        <authorList>
            <person name="Sun Q."/>
            <person name="Zhou Y."/>
        </authorList>
    </citation>
    <scope>NUCLEOTIDE SEQUENCE</scope>
    <source>
        <strain evidence="3">CGMCC 1.12987</strain>
    </source>
</reference>
<keyword evidence="4" id="KW-1185">Reference proteome</keyword>
<evidence type="ECO:0000313" key="4">
    <source>
        <dbReference type="Proteomes" id="UP000644756"/>
    </source>
</evidence>
<protein>
    <recommendedName>
        <fullName evidence="2">SWIM-type domain-containing protein</fullName>
    </recommendedName>
</protein>
<organism evidence="3 4">
    <name type="scientific">Paenibacillus abyssi</name>
    <dbReference type="NCBI Taxonomy" id="1340531"/>
    <lineage>
        <taxon>Bacteria</taxon>
        <taxon>Bacillati</taxon>
        <taxon>Bacillota</taxon>
        <taxon>Bacilli</taxon>
        <taxon>Bacillales</taxon>
        <taxon>Paenibacillaceae</taxon>
        <taxon>Paenibacillus</taxon>
    </lineage>
</organism>